<feature type="transmembrane region" description="Helical" evidence="1">
    <location>
        <begin position="20"/>
        <end position="40"/>
    </location>
</feature>
<accession>A0A1G4I2C7</accession>
<name>A0A1G4I2C7_TRYEQ</name>
<reference evidence="2" key="1">
    <citation type="submission" date="2016-09" db="EMBL/GenBank/DDBJ databases">
        <authorList>
            <person name="Hebert L."/>
            <person name="Moumen B."/>
        </authorList>
    </citation>
    <scope>NUCLEOTIDE SEQUENCE [LARGE SCALE GENOMIC DNA]</scope>
    <source>
        <strain evidence="2">OVI</strain>
    </source>
</reference>
<dbReference type="Proteomes" id="UP000195570">
    <property type="component" value="Unassembled WGS sequence"/>
</dbReference>
<protein>
    <submittedName>
        <fullName evidence="2">Uncharacterized protein</fullName>
    </submittedName>
</protein>
<keyword evidence="1" id="KW-0472">Membrane</keyword>
<dbReference type="VEuPathDB" id="TriTrypDB:TEOVI_000024400"/>
<organism evidence="2 3">
    <name type="scientific">Trypanosoma equiperdum</name>
    <dbReference type="NCBI Taxonomy" id="5694"/>
    <lineage>
        <taxon>Eukaryota</taxon>
        <taxon>Discoba</taxon>
        <taxon>Euglenozoa</taxon>
        <taxon>Kinetoplastea</taxon>
        <taxon>Metakinetoplastina</taxon>
        <taxon>Trypanosomatida</taxon>
        <taxon>Trypanosomatidae</taxon>
        <taxon>Trypanosoma</taxon>
    </lineage>
</organism>
<evidence type="ECO:0000313" key="2">
    <source>
        <dbReference type="EMBL" id="SCU65870.1"/>
    </source>
</evidence>
<sequence length="224" mass="25908">MYFFFFQVIDREKLAYASNISIILELLCAVLIFVLIGVFLRVAPLKWAHFVAPRRVNVCRAELNIINPKVEDALESTAVERPKENITNVKRHKEEDSRGNKISPIVEKTTNRAEKTSRVVRDISLEDTLDEFFREEQLLHDTLLDVETDMNLHRVEIEPTMRLLSPPKVVNQRIKVPASPEKRRENGRGKVVPVSKVHEKSLDEALECFFNDEELLEGTLQEVF</sequence>
<evidence type="ECO:0000256" key="1">
    <source>
        <dbReference type="SAM" id="Phobius"/>
    </source>
</evidence>
<keyword evidence="3" id="KW-1185">Reference proteome</keyword>
<dbReference type="AlphaFoldDB" id="A0A1G4I2C7"/>
<proteinExistence type="predicted"/>
<evidence type="ECO:0000313" key="3">
    <source>
        <dbReference type="Proteomes" id="UP000195570"/>
    </source>
</evidence>
<keyword evidence="1" id="KW-1133">Transmembrane helix</keyword>
<keyword evidence="1" id="KW-0812">Transmembrane</keyword>
<comment type="caution">
    <text evidence="2">The sequence shown here is derived from an EMBL/GenBank/DDBJ whole genome shotgun (WGS) entry which is preliminary data.</text>
</comment>
<dbReference type="RefSeq" id="XP_067077391.1">
    <property type="nucleotide sequence ID" value="XM_067221290.1"/>
</dbReference>
<gene>
    <name evidence="2" type="ORF">TEOVI_000024400</name>
</gene>
<dbReference type="GeneID" id="92374184"/>
<dbReference type="EMBL" id="CZPT02000444">
    <property type="protein sequence ID" value="SCU65870.1"/>
    <property type="molecule type" value="Genomic_DNA"/>
</dbReference>